<dbReference type="PANTHER" id="PTHR42724:SF1">
    <property type="entry name" value="TETRAACYLDISACCHARIDE 4'-KINASE, MITOCHONDRIAL-RELATED"/>
    <property type="match status" value="1"/>
</dbReference>
<dbReference type="GO" id="GO:0005524">
    <property type="term" value="F:ATP binding"/>
    <property type="evidence" value="ECO:0007669"/>
    <property type="project" value="UniProtKB-UniRule"/>
</dbReference>
<keyword evidence="7 13" id="KW-0808">Transferase</keyword>
<evidence type="ECO:0000256" key="10">
    <source>
        <dbReference type="ARBA" id="ARBA00022840"/>
    </source>
</evidence>
<keyword evidence="10 13" id="KW-0067">ATP-binding</keyword>
<dbReference type="HAMAP" id="MF_00409">
    <property type="entry name" value="LpxK"/>
    <property type="match status" value="1"/>
</dbReference>
<evidence type="ECO:0000256" key="2">
    <source>
        <dbReference type="ARBA" id="ARBA00004870"/>
    </source>
</evidence>
<evidence type="ECO:0000256" key="11">
    <source>
        <dbReference type="ARBA" id="ARBA00023098"/>
    </source>
</evidence>
<keyword evidence="8 13" id="KW-0547">Nucleotide-binding</keyword>
<dbReference type="Pfam" id="PF02606">
    <property type="entry name" value="LpxK"/>
    <property type="match status" value="1"/>
</dbReference>
<evidence type="ECO:0000256" key="1">
    <source>
        <dbReference type="ARBA" id="ARBA00002274"/>
    </source>
</evidence>
<dbReference type="UniPathway" id="UPA00359">
    <property type="reaction ID" value="UER00482"/>
</dbReference>
<reference evidence="14 15" key="1">
    <citation type="submission" date="2019-07" db="EMBL/GenBank/DDBJ databases">
        <title>Reclasification of Spiribacter aquaticus.</title>
        <authorList>
            <person name="Leon M.J."/>
            <person name="Sanchez-Porro C."/>
            <person name="Ventosa A."/>
        </authorList>
    </citation>
    <scope>NUCLEOTIDE SEQUENCE [LARGE SCALE GENOMIC DNA]</scope>
    <source>
        <strain evidence="14 15">SP30</strain>
    </source>
</reference>
<dbReference type="EMBL" id="VMKP01000002">
    <property type="protein sequence ID" value="TVO65158.1"/>
    <property type="molecule type" value="Genomic_DNA"/>
</dbReference>
<keyword evidence="6 13" id="KW-0441">Lipid A biosynthesis</keyword>
<organism evidence="14 15">
    <name type="scientific">Spiribacter aquaticus</name>
    <dbReference type="NCBI Taxonomy" id="1935996"/>
    <lineage>
        <taxon>Bacteria</taxon>
        <taxon>Pseudomonadati</taxon>
        <taxon>Pseudomonadota</taxon>
        <taxon>Gammaproteobacteria</taxon>
        <taxon>Chromatiales</taxon>
        <taxon>Ectothiorhodospiraceae</taxon>
        <taxon>Spiribacter</taxon>
    </lineage>
</organism>
<keyword evidence="11 13" id="KW-0443">Lipid metabolism</keyword>
<protein>
    <recommendedName>
        <fullName evidence="4 13">Tetraacyldisaccharide 4'-kinase</fullName>
        <ecNumber evidence="3 13">2.7.1.130</ecNumber>
    </recommendedName>
    <alternativeName>
        <fullName evidence="12 13">Lipid A 4'-kinase</fullName>
    </alternativeName>
</protein>
<dbReference type="Proteomes" id="UP000316688">
    <property type="component" value="Unassembled WGS sequence"/>
</dbReference>
<dbReference type="RefSeq" id="WP_144347328.1">
    <property type="nucleotide sequence ID" value="NZ_VMKP01000002.1"/>
</dbReference>
<comment type="similarity">
    <text evidence="13">Belongs to the LpxK family.</text>
</comment>
<evidence type="ECO:0000256" key="13">
    <source>
        <dbReference type="HAMAP-Rule" id="MF_00409"/>
    </source>
</evidence>
<dbReference type="GO" id="GO:0009029">
    <property type="term" value="F:lipid-A 4'-kinase activity"/>
    <property type="evidence" value="ECO:0007669"/>
    <property type="project" value="UniProtKB-UniRule"/>
</dbReference>
<comment type="pathway">
    <text evidence="2 13">Glycolipid biosynthesis; lipid IV(A) biosynthesis; lipid IV(A) from (3R)-3-hydroxytetradecanoyl-[acyl-carrier-protein] and UDP-N-acetyl-alpha-D-glucosamine: step 6/6.</text>
</comment>
<dbReference type="GO" id="GO:0005886">
    <property type="term" value="C:plasma membrane"/>
    <property type="evidence" value="ECO:0007669"/>
    <property type="project" value="TreeGrafter"/>
</dbReference>
<keyword evidence="5 13" id="KW-0444">Lipid biosynthesis</keyword>
<comment type="catalytic activity">
    <reaction evidence="13">
        <text>a lipid A disaccharide + ATP = a lipid IVA + ADP + H(+)</text>
        <dbReference type="Rhea" id="RHEA:67840"/>
        <dbReference type="ChEBI" id="CHEBI:15378"/>
        <dbReference type="ChEBI" id="CHEBI:30616"/>
        <dbReference type="ChEBI" id="CHEBI:176343"/>
        <dbReference type="ChEBI" id="CHEBI:176425"/>
        <dbReference type="ChEBI" id="CHEBI:456216"/>
        <dbReference type="EC" id="2.7.1.130"/>
    </reaction>
</comment>
<evidence type="ECO:0000313" key="15">
    <source>
        <dbReference type="Proteomes" id="UP000316688"/>
    </source>
</evidence>
<dbReference type="GO" id="GO:0009244">
    <property type="term" value="P:lipopolysaccharide core region biosynthetic process"/>
    <property type="evidence" value="ECO:0007669"/>
    <property type="project" value="TreeGrafter"/>
</dbReference>
<dbReference type="AlphaFoldDB" id="A0A557RJ23"/>
<dbReference type="PANTHER" id="PTHR42724">
    <property type="entry name" value="TETRAACYLDISACCHARIDE 4'-KINASE"/>
    <property type="match status" value="1"/>
</dbReference>
<keyword evidence="9 13" id="KW-0418">Kinase</keyword>
<proteinExistence type="inferred from homology"/>
<evidence type="ECO:0000256" key="9">
    <source>
        <dbReference type="ARBA" id="ARBA00022777"/>
    </source>
</evidence>
<gene>
    <name evidence="13" type="primary">lpxK</name>
    <name evidence="14" type="ORF">FPL11_03425</name>
</gene>
<dbReference type="SUPFAM" id="SSF52540">
    <property type="entry name" value="P-loop containing nucleoside triphosphate hydrolases"/>
    <property type="match status" value="1"/>
</dbReference>
<comment type="caution">
    <text evidence="14">The sequence shown here is derived from an EMBL/GenBank/DDBJ whole genome shotgun (WGS) entry which is preliminary data.</text>
</comment>
<evidence type="ECO:0000256" key="4">
    <source>
        <dbReference type="ARBA" id="ARBA00016436"/>
    </source>
</evidence>
<comment type="function">
    <text evidence="1 13">Transfers the gamma-phosphate of ATP to the 4'-position of a tetraacyldisaccharide 1-phosphate intermediate (termed DS-1-P) to form tetraacyldisaccharide 1,4'-bis-phosphate (lipid IVA).</text>
</comment>
<dbReference type="InterPro" id="IPR003758">
    <property type="entry name" value="LpxK"/>
</dbReference>
<feature type="binding site" evidence="13">
    <location>
        <begin position="55"/>
        <end position="62"/>
    </location>
    <ligand>
        <name>ATP</name>
        <dbReference type="ChEBI" id="CHEBI:30616"/>
    </ligand>
</feature>
<evidence type="ECO:0000313" key="14">
    <source>
        <dbReference type="EMBL" id="TVO65158.1"/>
    </source>
</evidence>
<evidence type="ECO:0000256" key="7">
    <source>
        <dbReference type="ARBA" id="ARBA00022679"/>
    </source>
</evidence>
<name>A0A557RJ23_9GAMM</name>
<evidence type="ECO:0000256" key="12">
    <source>
        <dbReference type="ARBA" id="ARBA00029757"/>
    </source>
</evidence>
<evidence type="ECO:0000256" key="8">
    <source>
        <dbReference type="ARBA" id="ARBA00022741"/>
    </source>
</evidence>
<keyword evidence="15" id="KW-1185">Reference proteome</keyword>
<dbReference type="InterPro" id="IPR027417">
    <property type="entry name" value="P-loop_NTPase"/>
</dbReference>
<dbReference type="NCBIfam" id="TIGR00682">
    <property type="entry name" value="lpxK"/>
    <property type="match status" value="1"/>
</dbReference>
<dbReference type="EC" id="2.7.1.130" evidence="3 13"/>
<evidence type="ECO:0000256" key="6">
    <source>
        <dbReference type="ARBA" id="ARBA00022556"/>
    </source>
</evidence>
<evidence type="ECO:0000256" key="3">
    <source>
        <dbReference type="ARBA" id="ARBA00012071"/>
    </source>
</evidence>
<sequence>MTRQWPAFWSRTGGLATLLLPLEWLFRQAAAWRRRRLQRNPPFIAAPVVVVGNLIVGGSGKTPLVIWLVDRAAARGWRPGVVMRGYGGHAKGIERVGPETDPERVGDEAVLIARRTGVPVMVGRDRPAAARALVSGEGVDLVISDDGLQHYRLVRDAEVAVVDVRRGQGNGHCLPAGPLREPLSRLREVDCVIGRGGAAGPHGDRFDLLADPLEPLGETAGVAPVAGDRVHAVAGIGEPERFFESLRESGLEVIPHAFGDHHHYRAGDLPDSRGYPLVVTQKDAVKLSGLAPAGSWQLPVSARPDAASAERLEGLLEIARHRFEQRRRTP</sequence>
<dbReference type="GO" id="GO:0009245">
    <property type="term" value="P:lipid A biosynthetic process"/>
    <property type="evidence" value="ECO:0007669"/>
    <property type="project" value="UniProtKB-UniRule"/>
</dbReference>
<accession>A0A557RJ23</accession>
<evidence type="ECO:0000256" key="5">
    <source>
        <dbReference type="ARBA" id="ARBA00022516"/>
    </source>
</evidence>